<dbReference type="GeneID" id="54587030"/>
<dbReference type="RefSeq" id="XP_033681341.1">
    <property type="nucleotide sequence ID" value="XM_033833700.1"/>
</dbReference>
<evidence type="ECO:0000313" key="2">
    <source>
        <dbReference type="Proteomes" id="UP000800094"/>
    </source>
</evidence>
<organism evidence="1 2">
    <name type="scientific">Trematosphaeria pertusa</name>
    <dbReference type="NCBI Taxonomy" id="390896"/>
    <lineage>
        <taxon>Eukaryota</taxon>
        <taxon>Fungi</taxon>
        <taxon>Dikarya</taxon>
        <taxon>Ascomycota</taxon>
        <taxon>Pezizomycotina</taxon>
        <taxon>Dothideomycetes</taxon>
        <taxon>Pleosporomycetidae</taxon>
        <taxon>Pleosporales</taxon>
        <taxon>Massarineae</taxon>
        <taxon>Trematosphaeriaceae</taxon>
        <taxon>Trematosphaeria</taxon>
    </lineage>
</organism>
<protein>
    <submittedName>
        <fullName evidence="1">Uncharacterized protein</fullName>
    </submittedName>
</protein>
<sequence length="203" mass="22690">MAAGQVALEISIPKSQLATDVTEDTFACPTDLLCIADDCKAQDEGKDIAERQTLCKTEVNYGCKCRKVNYPHHTLVKHGYTGAQNEWLQQLIKLADLPEFQTECRGGKQHASDSKTKFKEKVNAACKENPELEETWTFSDSVEGFTWGLSWEKKDGDCLFDCQTIFPTFEDASNRIYDDGLEKNGVIHTDCGSAIYVAYQLGQ</sequence>
<keyword evidence="2" id="KW-1185">Reference proteome</keyword>
<dbReference type="OrthoDB" id="3793221at2759"/>
<dbReference type="AlphaFoldDB" id="A0A6A6I7R8"/>
<dbReference type="EMBL" id="ML987199">
    <property type="protein sequence ID" value="KAF2246337.1"/>
    <property type="molecule type" value="Genomic_DNA"/>
</dbReference>
<evidence type="ECO:0000313" key="1">
    <source>
        <dbReference type="EMBL" id="KAF2246337.1"/>
    </source>
</evidence>
<name>A0A6A6I7R8_9PLEO</name>
<gene>
    <name evidence="1" type="ORF">BU26DRAFT_567825</name>
</gene>
<reference evidence="1" key="1">
    <citation type="journal article" date="2020" name="Stud. Mycol.">
        <title>101 Dothideomycetes genomes: a test case for predicting lifestyles and emergence of pathogens.</title>
        <authorList>
            <person name="Haridas S."/>
            <person name="Albert R."/>
            <person name="Binder M."/>
            <person name="Bloem J."/>
            <person name="Labutti K."/>
            <person name="Salamov A."/>
            <person name="Andreopoulos B."/>
            <person name="Baker S."/>
            <person name="Barry K."/>
            <person name="Bills G."/>
            <person name="Bluhm B."/>
            <person name="Cannon C."/>
            <person name="Castanera R."/>
            <person name="Culley D."/>
            <person name="Daum C."/>
            <person name="Ezra D."/>
            <person name="Gonzalez J."/>
            <person name="Henrissat B."/>
            <person name="Kuo A."/>
            <person name="Liang C."/>
            <person name="Lipzen A."/>
            <person name="Lutzoni F."/>
            <person name="Magnuson J."/>
            <person name="Mondo S."/>
            <person name="Nolan M."/>
            <person name="Ohm R."/>
            <person name="Pangilinan J."/>
            <person name="Park H.-J."/>
            <person name="Ramirez L."/>
            <person name="Alfaro M."/>
            <person name="Sun H."/>
            <person name="Tritt A."/>
            <person name="Yoshinaga Y."/>
            <person name="Zwiers L.-H."/>
            <person name="Turgeon B."/>
            <person name="Goodwin S."/>
            <person name="Spatafora J."/>
            <person name="Crous P."/>
            <person name="Grigoriev I."/>
        </authorList>
    </citation>
    <scope>NUCLEOTIDE SEQUENCE</scope>
    <source>
        <strain evidence="1">CBS 122368</strain>
    </source>
</reference>
<dbReference type="Proteomes" id="UP000800094">
    <property type="component" value="Unassembled WGS sequence"/>
</dbReference>
<accession>A0A6A6I7R8</accession>
<proteinExistence type="predicted"/>